<accession>A0AAU8B7B1</accession>
<sequence>MVMRRASVKSKTYRLSELLHDFPQERYYPVGRGGELLSPRPRFWLYVYFRFFRKKDGKCVSGCRPFRNSRQALRFISLYAGKGMIDDIYFVDSKERKSYDVFPDYVNIKLLPLQSSFEFEYD</sequence>
<evidence type="ECO:0000313" key="1">
    <source>
        <dbReference type="EMBL" id="XCD07828.1"/>
    </source>
</evidence>
<organism evidence="1">
    <name type="scientific">Dulem virus 180</name>
    <dbReference type="NCBI Taxonomy" id="3145657"/>
    <lineage>
        <taxon>Viruses</taxon>
        <taxon>Monodnaviria</taxon>
        <taxon>Sangervirae</taxon>
        <taxon>Phixviricota</taxon>
        <taxon>Malgrandaviricetes</taxon>
        <taxon>Petitvirales</taxon>
        <taxon>Microviridae</taxon>
        <taxon>Microvirus</taxon>
    </lineage>
</organism>
<protein>
    <submittedName>
        <fullName evidence="1">Uncharacterized protein</fullName>
    </submittedName>
</protein>
<name>A0AAU8B7B1_9VIRU</name>
<proteinExistence type="predicted"/>
<dbReference type="EMBL" id="PP511816">
    <property type="protein sequence ID" value="XCD07828.1"/>
    <property type="molecule type" value="Genomic_DNA"/>
</dbReference>
<reference evidence="1" key="1">
    <citation type="submission" date="2024-03" db="EMBL/GenBank/DDBJ databases">
        <title>Diverse circular DNA viruses in blood, oral, and fecal samples of captive lemurs.</title>
        <authorList>
            <person name="Paietta E.N."/>
            <person name="Kraberger S."/>
            <person name="Lund M.C."/>
            <person name="Custer J.M."/>
            <person name="Vargas K.M."/>
            <person name="Ehmke E.E."/>
            <person name="Yoder A.D."/>
            <person name="Varsani A."/>
        </authorList>
    </citation>
    <scope>NUCLEOTIDE SEQUENCE</scope>
    <source>
        <strain evidence="1">Duke_28FS_79</strain>
    </source>
</reference>